<dbReference type="EMBL" id="JAUEPS010000182">
    <property type="protein sequence ID" value="KAK0434667.1"/>
    <property type="molecule type" value="Genomic_DNA"/>
</dbReference>
<evidence type="ECO:0000256" key="4">
    <source>
        <dbReference type="SAM" id="MobiDB-lite"/>
    </source>
</evidence>
<keyword evidence="3" id="KW-0418">Kinase</keyword>
<dbReference type="InterPro" id="IPR004166">
    <property type="entry name" value="a-kinase_dom"/>
</dbReference>
<feature type="compositionally biased region" description="Polar residues" evidence="4">
    <location>
        <begin position="1"/>
        <end position="14"/>
    </location>
</feature>
<feature type="region of interest" description="Disordered" evidence="4">
    <location>
        <begin position="1"/>
        <end position="20"/>
    </location>
</feature>
<evidence type="ECO:0000313" key="6">
    <source>
        <dbReference type="EMBL" id="KAK0434667.1"/>
    </source>
</evidence>
<dbReference type="SUPFAM" id="SSF56112">
    <property type="entry name" value="Protein kinase-like (PK-like)"/>
    <property type="match status" value="1"/>
</dbReference>
<dbReference type="Pfam" id="PF02816">
    <property type="entry name" value="Alpha_kinase"/>
    <property type="match status" value="1"/>
</dbReference>
<reference evidence="6" key="1">
    <citation type="submission" date="2023-06" db="EMBL/GenBank/DDBJ databases">
        <authorList>
            <consortium name="Lawrence Berkeley National Laboratory"/>
            <person name="Ahrendt S."/>
            <person name="Sahu N."/>
            <person name="Indic B."/>
            <person name="Wong-Bajracharya J."/>
            <person name="Merenyi Z."/>
            <person name="Ke H.-M."/>
            <person name="Monk M."/>
            <person name="Kocsube S."/>
            <person name="Drula E."/>
            <person name="Lipzen A."/>
            <person name="Balint B."/>
            <person name="Henrissat B."/>
            <person name="Andreopoulos B."/>
            <person name="Martin F.M."/>
            <person name="Harder C.B."/>
            <person name="Rigling D."/>
            <person name="Ford K.L."/>
            <person name="Foster G.D."/>
            <person name="Pangilinan J."/>
            <person name="Papanicolaou A."/>
            <person name="Barry K."/>
            <person name="LaButti K."/>
            <person name="Viragh M."/>
            <person name="Koriabine M."/>
            <person name="Yan M."/>
            <person name="Riley R."/>
            <person name="Champramary S."/>
            <person name="Plett K.L."/>
            <person name="Tsai I.J."/>
            <person name="Slot J."/>
            <person name="Sipos G."/>
            <person name="Plett J."/>
            <person name="Nagy L.G."/>
            <person name="Grigoriev I.V."/>
        </authorList>
    </citation>
    <scope>NUCLEOTIDE SEQUENCE</scope>
    <source>
        <strain evidence="6">CCBAS 213</strain>
    </source>
</reference>
<evidence type="ECO:0000256" key="3">
    <source>
        <dbReference type="ARBA" id="ARBA00022777"/>
    </source>
</evidence>
<dbReference type="GO" id="GO:0004674">
    <property type="term" value="F:protein serine/threonine kinase activity"/>
    <property type="evidence" value="ECO:0007669"/>
    <property type="project" value="UniProtKB-KW"/>
</dbReference>
<dbReference type="Gene3D" id="3.20.200.10">
    <property type="entry name" value="MHCK/EF2 kinase"/>
    <property type="match status" value="1"/>
</dbReference>
<feature type="domain" description="Alpha-type protein kinase" evidence="5">
    <location>
        <begin position="1"/>
        <end position="269"/>
    </location>
</feature>
<protein>
    <recommendedName>
        <fullName evidence="5">Alpha-type protein kinase domain-containing protein</fullName>
    </recommendedName>
</protein>
<dbReference type="GO" id="GO:0005524">
    <property type="term" value="F:ATP binding"/>
    <property type="evidence" value="ECO:0007669"/>
    <property type="project" value="InterPro"/>
</dbReference>
<dbReference type="InterPro" id="IPR011009">
    <property type="entry name" value="Kinase-like_dom_sf"/>
</dbReference>
<proteinExistence type="predicted"/>
<evidence type="ECO:0000256" key="1">
    <source>
        <dbReference type="ARBA" id="ARBA00022527"/>
    </source>
</evidence>
<organism evidence="6 7">
    <name type="scientific">Armillaria tabescens</name>
    <name type="common">Ringless honey mushroom</name>
    <name type="synonym">Agaricus tabescens</name>
    <dbReference type="NCBI Taxonomy" id="1929756"/>
    <lineage>
        <taxon>Eukaryota</taxon>
        <taxon>Fungi</taxon>
        <taxon>Dikarya</taxon>
        <taxon>Basidiomycota</taxon>
        <taxon>Agaricomycotina</taxon>
        <taxon>Agaricomycetes</taxon>
        <taxon>Agaricomycetidae</taxon>
        <taxon>Agaricales</taxon>
        <taxon>Marasmiineae</taxon>
        <taxon>Physalacriaceae</taxon>
        <taxon>Desarmillaria</taxon>
    </lineage>
</organism>
<keyword evidence="2" id="KW-0808">Transferase</keyword>
<sequence>MRESTLNLQKQEQSPGLEPVDDLVVPSVDTSFEIVPVQDLMNGLQWAGSFKESGRGGSESENMSSWHVRIMVIPHHSLKQLQTTAELSQIEYDSSLYGMLLGHTSNAKNCGTGTFKIAWKDILEVPNGGNIVPACLQGPVCYKCPFVKGSEDKIEPTSSGTYKRFPKVMEMKVIEKEVMCSLWCNAILKFSYIWMLFVWHIQYDKLYWKVFISDFQGVGLVLTDSQVMMSPELGDNDMFGEGNLLKAFSHFPNDHKCNKWCDWFGLKELGEELHCTGGEGGTE</sequence>
<evidence type="ECO:0000313" key="7">
    <source>
        <dbReference type="Proteomes" id="UP001175211"/>
    </source>
</evidence>
<comment type="caution">
    <text evidence="6">The sequence shown here is derived from an EMBL/GenBank/DDBJ whole genome shotgun (WGS) entry which is preliminary data.</text>
</comment>
<keyword evidence="1" id="KW-0723">Serine/threonine-protein kinase</keyword>
<name>A0AA39J3K0_ARMTA</name>
<dbReference type="RefSeq" id="XP_060321785.1">
    <property type="nucleotide sequence ID" value="XM_060478773.1"/>
</dbReference>
<accession>A0AA39J3K0</accession>
<evidence type="ECO:0000259" key="5">
    <source>
        <dbReference type="PROSITE" id="PS51158"/>
    </source>
</evidence>
<dbReference type="GeneID" id="85362321"/>
<gene>
    <name evidence="6" type="ORF">EV420DRAFT_1653898</name>
</gene>
<evidence type="ECO:0000256" key="2">
    <source>
        <dbReference type="ARBA" id="ARBA00022679"/>
    </source>
</evidence>
<dbReference type="PROSITE" id="PS51158">
    <property type="entry name" value="ALPHA_KINASE"/>
    <property type="match status" value="1"/>
</dbReference>
<dbReference type="Proteomes" id="UP001175211">
    <property type="component" value="Unassembled WGS sequence"/>
</dbReference>
<dbReference type="AlphaFoldDB" id="A0AA39J3K0"/>
<keyword evidence="7" id="KW-1185">Reference proteome</keyword>